<comment type="caution">
    <text evidence="2">The sequence shown here is derived from an EMBL/GenBank/DDBJ whole genome shotgun (WGS) entry which is preliminary data.</text>
</comment>
<name>A0A9X2FY06_9MICO</name>
<dbReference type="Proteomes" id="UP001139493">
    <property type="component" value="Unassembled WGS sequence"/>
</dbReference>
<gene>
    <name evidence="2" type="ORF">APR03_000756</name>
</gene>
<proteinExistence type="predicted"/>
<dbReference type="RefSeq" id="WP_253832957.1">
    <property type="nucleotide sequence ID" value="NZ_JAMTCS010000002.1"/>
</dbReference>
<protein>
    <submittedName>
        <fullName evidence="2">Phosphotransferase enzyme family protein</fullName>
    </submittedName>
</protein>
<reference evidence="2" key="1">
    <citation type="submission" date="2022-06" db="EMBL/GenBank/DDBJ databases">
        <title>Genomic Encyclopedia of Archaeal and Bacterial Type Strains, Phase II (KMG-II): from individual species to whole genera.</title>
        <authorList>
            <person name="Goeker M."/>
        </authorList>
    </citation>
    <scope>NUCLEOTIDE SEQUENCE</scope>
    <source>
        <strain evidence="2">DSM 26652</strain>
    </source>
</reference>
<evidence type="ECO:0000259" key="1">
    <source>
        <dbReference type="Pfam" id="PF01636"/>
    </source>
</evidence>
<dbReference type="SUPFAM" id="SSF56112">
    <property type="entry name" value="Protein kinase-like (PK-like)"/>
    <property type="match status" value="1"/>
</dbReference>
<accession>A0A9X2FY06</accession>
<keyword evidence="3" id="KW-1185">Reference proteome</keyword>
<sequence>MRTRPDEEPLTGGTMNSVVRVGDTVRRDAGLWTPTVHAYLHHVRARGVLEVPEPRGLDERGREVVSYLPGDVPGWPAPEWLWSGQNLHDAGRLLRRLHDASLGFDVRDAVWQFPGHEPVEVVCHNDAAPYNMVFRGGRLAGLIDLDTASPGPRVWDLAYTAYRLAPFAADAFDGVSYAVGHLDPLARLDALVAAYGIPYLRAEVLGTMVRRLTDLAAFSEARADDGGPPELRDHARMYRADATRVARLATP</sequence>
<dbReference type="Gene3D" id="3.90.1200.10">
    <property type="match status" value="1"/>
</dbReference>
<feature type="domain" description="Aminoglycoside phosphotransferase" evidence="1">
    <location>
        <begin position="118"/>
        <end position="175"/>
    </location>
</feature>
<dbReference type="EMBL" id="JAMTCS010000002">
    <property type="protein sequence ID" value="MCP2263425.1"/>
    <property type="molecule type" value="Genomic_DNA"/>
</dbReference>
<dbReference type="InterPro" id="IPR002575">
    <property type="entry name" value="Aminoglycoside_PTrfase"/>
</dbReference>
<organism evidence="2 3">
    <name type="scientific">Promicromonospora thailandica</name>
    <dbReference type="NCBI Taxonomy" id="765201"/>
    <lineage>
        <taxon>Bacteria</taxon>
        <taxon>Bacillati</taxon>
        <taxon>Actinomycetota</taxon>
        <taxon>Actinomycetes</taxon>
        <taxon>Micrococcales</taxon>
        <taxon>Promicromonosporaceae</taxon>
        <taxon>Promicromonospora</taxon>
    </lineage>
</organism>
<dbReference type="AlphaFoldDB" id="A0A9X2FY06"/>
<dbReference type="Pfam" id="PF01636">
    <property type="entry name" value="APH"/>
    <property type="match status" value="1"/>
</dbReference>
<dbReference type="InterPro" id="IPR011009">
    <property type="entry name" value="Kinase-like_dom_sf"/>
</dbReference>
<evidence type="ECO:0000313" key="2">
    <source>
        <dbReference type="EMBL" id="MCP2263425.1"/>
    </source>
</evidence>
<evidence type="ECO:0000313" key="3">
    <source>
        <dbReference type="Proteomes" id="UP001139493"/>
    </source>
</evidence>